<reference evidence="1 2" key="1">
    <citation type="submission" date="2019-10" db="EMBL/GenBank/DDBJ databases">
        <title>Extracellular Electron Transfer in a Candidatus Methanoperedens spp. Enrichment Culture.</title>
        <authorList>
            <person name="Berger S."/>
            <person name="Rangel Shaw D."/>
            <person name="Berben T."/>
            <person name="In 'T Zandt M."/>
            <person name="Frank J."/>
            <person name="Reimann J."/>
            <person name="Jetten M.S.M."/>
            <person name="Welte C.U."/>
        </authorList>
    </citation>
    <scope>NUCLEOTIDE SEQUENCE [LARGE SCALE GENOMIC DNA]</scope>
    <source>
        <strain evidence="1">SB12</strain>
    </source>
</reference>
<evidence type="ECO:0008006" key="3">
    <source>
        <dbReference type="Google" id="ProtNLM"/>
    </source>
</evidence>
<organism evidence="1 2">
    <name type="scientific">Leptonema illini</name>
    <dbReference type="NCBI Taxonomy" id="183"/>
    <lineage>
        <taxon>Bacteria</taxon>
        <taxon>Pseudomonadati</taxon>
        <taxon>Spirochaetota</taxon>
        <taxon>Spirochaetia</taxon>
        <taxon>Leptospirales</taxon>
        <taxon>Leptospiraceae</taxon>
        <taxon>Leptonema</taxon>
    </lineage>
</organism>
<protein>
    <recommendedName>
        <fullName evidence="3">Histidine kinase-, DNA gyrase B-, and HSP90-like ATPase</fullName>
    </recommendedName>
</protein>
<evidence type="ECO:0000313" key="1">
    <source>
        <dbReference type="EMBL" id="KAB2931762.1"/>
    </source>
</evidence>
<name>A0A833LWX8_9LEPT</name>
<dbReference type="EMBL" id="WBUI01000012">
    <property type="protein sequence ID" value="KAB2931762.1"/>
    <property type="molecule type" value="Genomic_DNA"/>
</dbReference>
<dbReference type="Pfam" id="PF13589">
    <property type="entry name" value="HATPase_c_3"/>
    <property type="match status" value="1"/>
</dbReference>
<evidence type="ECO:0000313" key="2">
    <source>
        <dbReference type="Proteomes" id="UP000460298"/>
    </source>
</evidence>
<dbReference type="Proteomes" id="UP000460298">
    <property type="component" value="Unassembled WGS sequence"/>
</dbReference>
<accession>A0A833LWX8</accession>
<gene>
    <name evidence="1" type="ORF">F9K24_12580</name>
</gene>
<proteinExistence type="predicted"/>
<dbReference type="InterPro" id="IPR036890">
    <property type="entry name" value="HATPase_C_sf"/>
</dbReference>
<dbReference type="SUPFAM" id="SSF55874">
    <property type="entry name" value="ATPase domain of HSP90 chaperone/DNA topoisomerase II/histidine kinase"/>
    <property type="match status" value="1"/>
</dbReference>
<dbReference type="AlphaFoldDB" id="A0A833LWX8"/>
<comment type="caution">
    <text evidence="1">The sequence shown here is derived from an EMBL/GenBank/DDBJ whole genome shotgun (WGS) entry which is preliminary data.</text>
</comment>
<dbReference type="Gene3D" id="3.30.565.10">
    <property type="entry name" value="Histidine kinase-like ATPase, C-terminal domain"/>
    <property type="match status" value="1"/>
</dbReference>
<sequence>MKIITPEVNPKKEFLEISNDFSHPLEIFREAISNAFDAKATLIEIDVFVDRSTGIAELVIEIRDNGHGVSEAGLKNFFGLGYSSRLDYDSRGNKISGSIGEKGHGTKIYFNSRKIALESVSGGIKTSAYVDAPIQKLRSRSEEMPTVTYETEISDSKSFTHLIIHGYNNNQQSQFSQREIKDYIYWFTKFGSCEGELGIDAFKDVTIKLKALDYSSSEPETLRFGHIFPAQNCNLKDLKKIDAVSPLEYYVAKWVIPGESVIDFPDNKIDIVFYLEGDKAKREYNEMIHKKYSAWRSGEYNVESRYGLWLCKDFIPIERHNEWVSEKTEWTKYHAFVNSQDISLTANRSDAGNTSNQLIERIGDTVKAAFQRVIESSDEYSRYEEEFQKYKQYRSAKKEEEDFARRKKAALQKKAAKYTDILLLEPRQEGGVFSIVTQLLVIDPNLFGFKVIDYDTSLGYDLLVSKDNIHDLSKSSMYFVEMKYILKDDFNHSFKKLATIICWDTNIPNDYMLTDLTGEKRRMRITEKTGGHADYTKYMLISDTESHNIEVIVLRDYLKERLSLDFRPRGEVQ</sequence>